<dbReference type="Pfam" id="PF00270">
    <property type="entry name" value="DEAD"/>
    <property type="match status" value="1"/>
</dbReference>
<evidence type="ECO:0000256" key="6">
    <source>
        <dbReference type="SAM" id="MobiDB-lite"/>
    </source>
</evidence>
<dbReference type="EMBL" id="CZQD01000046">
    <property type="protein sequence ID" value="CUS57623.1"/>
    <property type="molecule type" value="Genomic_DNA"/>
</dbReference>
<evidence type="ECO:0000256" key="1">
    <source>
        <dbReference type="ARBA" id="ARBA00022490"/>
    </source>
</evidence>
<keyword evidence="4 10" id="KW-0347">Helicase</keyword>
<dbReference type="PANTHER" id="PTHR47959">
    <property type="entry name" value="ATP-DEPENDENT RNA HELICASE RHLE-RELATED"/>
    <property type="match status" value="1"/>
</dbReference>
<dbReference type="InterPro" id="IPR011545">
    <property type="entry name" value="DEAD/DEAH_box_helicase_dom"/>
</dbReference>
<dbReference type="PROSITE" id="PS51194">
    <property type="entry name" value="HELICASE_CTER"/>
    <property type="match status" value="1"/>
</dbReference>
<dbReference type="SMART" id="SM00487">
    <property type="entry name" value="DEXDc"/>
    <property type="match status" value="1"/>
</dbReference>
<dbReference type="Pfam" id="PF00271">
    <property type="entry name" value="Helicase_C"/>
    <property type="match status" value="1"/>
</dbReference>
<dbReference type="AlphaFoldDB" id="A0A160U1R6"/>
<evidence type="ECO:0000256" key="3">
    <source>
        <dbReference type="ARBA" id="ARBA00022801"/>
    </source>
</evidence>
<accession>A0A160U1R6</accession>
<dbReference type="InterPro" id="IPR000629">
    <property type="entry name" value="RNA-helicase_DEAD-box_CS"/>
</dbReference>
<gene>
    <name evidence="10" type="ORF">MGWOODY_Hyp2319</name>
</gene>
<dbReference type="GO" id="GO:0003676">
    <property type="term" value="F:nucleic acid binding"/>
    <property type="evidence" value="ECO:0007669"/>
    <property type="project" value="InterPro"/>
</dbReference>
<feature type="region of interest" description="Disordered" evidence="6">
    <location>
        <begin position="381"/>
        <end position="505"/>
    </location>
</feature>
<evidence type="ECO:0000256" key="5">
    <source>
        <dbReference type="ARBA" id="ARBA00022840"/>
    </source>
</evidence>
<feature type="domain" description="Helicase ATP-binding" evidence="7">
    <location>
        <begin position="35"/>
        <end position="208"/>
    </location>
</feature>
<dbReference type="GO" id="GO:0016787">
    <property type="term" value="F:hydrolase activity"/>
    <property type="evidence" value="ECO:0007669"/>
    <property type="project" value="UniProtKB-KW"/>
</dbReference>
<proteinExistence type="predicted"/>
<name>A0A160U1R6_9ZZZZ</name>
<dbReference type="GO" id="GO:0003724">
    <property type="term" value="F:RNA helicase activity"/>
    <property type="evidence" value="ECO:0007669"/>
    <property type="project" value="InterPro"/>
</dbReference>
<keyword evidence="1" id="KW-0963">Cytoplasm</keyword>
<dbReference type="InterPro" id="IPR014001">
    <property type="entry name" value="Helicase_ATP-bd"/>
</dbReference>
<dbReference type="CDD" id="cd00268">
    <property type="entry name" value="DEADc"/>
    <property type="match status" value="1"/>
</dbReference>
<evidence type="ECO:0000256" key="4">
    <source>
        <dbReference type="ARBA" id="ARBA00022806"/>
    </source>
</evidence>
<keyword evidence="3" id="KW-0378">Hydrolase</keyword>
<dbReference type="InterPro" id="IPR001650">
    <property type="entry name" value="Helicase_C-like"/>
</dbReference>
<dbReference type="SUPFAM" id="SSF52540">
    <property type="entry name" value="P-loop containing nucleoside triphosphate hydrolases"/>
    <property type="match status" value="1"/>
</dbReference>
<organism evidence="10">
    <name type="scientific">hydrothermal vent metagenome</name>
    <dbReference type="NCBI Taxonomy" id="652676"/>
    <lineage>
        <taxon>unclassified sequences</taxon>
        <taxon>metagenomes</taxon>
        <taxon>ecological metagenomes</taxon>
    </lineage>
</organism>
<reference evidence="10" key="1">
    <citation type="submission" date="2015-10" db="EMBL/GenBank/DDBJ databases">
        <authorList>
            <person name="Gilbert D.G."/>
        </authorList>
    </citation>
    <scope>NUCLEOTIDE SEQUENCE</scope>
</reference>
<dbReference type="InterPro" id="IPR044742">
    <property type="entry name" value="DEAD/DEAH_RhlB"/>
</dbReference>
<evidence type="ECO:0000259" key="8">
    <source>
        <dbReference type="PROSITE" id="PS51194"/>
    </source>
</evidence>
<dbReference type="Gene3D" id="3.40.50.300">
    <property type="entry name" value="P-loop containing nucleotide triphosphate hydrolases"/>
    <property type="match status" value="2"/>
</dbReference>
<protein>
    <submittedName>
        <fullName evidence="10">ATP-dependent RNA helicase Atu1833</fullName>
    </submittedName>
</protein>
<dbReference type="PROSITE" id="PS00039">
    <property type="entry name" value="DEAD_ATP_HELICASE"/>
    <property type="match status" value="1"/>
</dbReference>
<feature type="domain" description="Helicase C-terminal" evidence="8">
    <location>
        <begin position="219"/>
        <end position="387"/>
    </location>
</feature>
<dbReference type="PROSITE" id="PS51195">
    <property type="entry name" value="Q_MOTIF"/>
    <property type="match status" value="1"/>
</dbReference>
<keyword evidence="5" id="KW-0067">ATP-binding</keyword>
<dbReference type="InterPro" id="IPR027417">
    <property type="entry name" value="P-loop_NTPase"/>
</dbReference>
<dbReference type="CDD" id="cd18787">
    <property type="entry name" value="SF2_C_DEAD"/>
    <property type="match status" value="1"/>
</dbReference>
<evidence type="ECO:0000313" key="10">
    <source>
        <dbReference type="EMBL" id="CUS57623.1"/>
    </source>
</evidence>
<dbReference type="SMART" id="SM00490">
    <property type="entry name" value="HELICc"/>
    <property type="match status" value="1"/>
</dbReference>
<evidence type="ECO:0000259" key="7">
    <source>
        <dbReference type="PROSITE" id="PS51192"/>
    </source>
</evidence>
<feature type="domain" description="DEAD-box RNA helicase Q" evidence="9">
    <location>
        <begin position="4"/>
        <end position="32"/>
    </location>
</feature>
<feature type="compositionally biased region" description="Basic and acidic residues" evidence="6">
    <location>
        <begin position="415"/>
        <end position="493"/>
    </location>
</feature>
<dbReference type="InterPro" id="IPR014014">
    <property type="entry name" value="RNA_helicase_DEAD_Q_motif"/>
</dbReference>
<dbReference type="PANTHER" id="PTHR47959:SF13">
    <property type="entry name" value="ATP-DEPENDENT RNA HELICASE RHLE"/>
    <property type="match status" value="1"/>
</dbReference>
<dbReference type="GO" id="GO:0005829">
    <property type="term" value="C:cytosol"/>
    <property type="evidence" value="ECO:0007669"/>
    <property type="project" value="TreeGrafter"/>
</dbReference>
<evidence type="ECO:0000256" key="2">
    <source>
        <dbReference type="ARBA" id="ARBA00022741"/>
    </source>
</evidence>
<sequence>MTDVTFADLGLGPNVLKAVEEAGYTTPTPIQAEAIPHILAGGDVTGIAQTGTGKTAAFVLPMIHRLARGRARARMPRCLILCPTRELAAQVAENFEKYGKHLKLTMALLIGGVSFKEQEGLLQRGVDVLIATPGRLMDQFERGKLLLMGVDYLIIDEADRMLDMGFIPDIEKIVSKIPAKRQTLLFSATFPTDIQRLAKTFQRDPVKIEVARPTDAAKTITQHVVHIPTNDAKAKRTALRRVIESRDVKNGIVFCNRKVEVDIVAASLQKHGHDAAAIHGDLPQAFRTQVLQRFRDGDLKLLVASDVAARGLDIPDVGHVFNYSPPPKDEDYVHRIGRTGRAGRTGESFTVVSPSDEKSWGFVLKMIQQDVEDYMPEGLLEELGDLPPDESRSRGRSRSGSRDDKSRGGRSRSRRRDENTDKLEEATPAESKPKAKAEEPKAKTEPKSDAQTDDRPEEKPKRERAAKPKRDRERDRKRKDDDPILDPAPEKVKGFGSDIPAFLKR</sequence>
<dbReference type="GO" id="GO:0005524">
    <property type="term" value="F:ATP binding"/>
    <property type="evidence" value="ECO:0007669"/>
    <property type="project" value="UniProtKB-KW"/>
</dbReference>
<keyword evidence="2" id="KW-0547">Nucleotide-binding</keyword>
<dbReference type="PROSITE" id="PS51192">
    <property type="entry name" value="HELICASE_ATP_BIND_1"/>
    <property type="match status" value="1"/>
</dbReference>
<evidence type="ECO:0000259" key="9">
    <source>
        <dbReference type="PROSITE" id="PS51195"/>
    </source>
</evidence>
<dbReference type="InterPro" id="IPR050079">
    <property type="entry name" value="DEAD_box_RNA_helicase"/>
</dbReference>
<dbReference type="FunFam" id="3.40.50.300:FF:000108">
    <property type="entry name" value="ATP-dependent RNA helicase RhlE"/>
    <property type="match status" value="1"/>
</dbReference>